<dbReference type="EMBL" id="JBHLTS010000023">
    <property type="protein sequence ID" value="MFC0516030.1"/>
    <property type="molecule type" value="Genomic_DNA"/>
</dbReference>
<comment type="caution">
    <text evidence="3">The sequence shown here is derived from an EMBL/GenBank/DDBJ whole genome shotgun (WGS) entry which is preliminary data.</text>
</comment>
<dbReference type="PANTHER" id="PTHR34406">
    <property type="entry name" value="PROTEIN YCEI"/>
    <property type="match status" value="1"/>
</dbReference>
<sequence>MRRDRDMKKMLLLLLMVCLAAISKAQYKPVEQSSNLKFTVKNLGFGVDGTFSGFEGDIIFDPQNVAGSSFDVTINASTVNTDNSLRDEHLRGESYFDIKDYPKIRLVSGKVAVLNKSGMYQLTGELTMKGKAKPVSFPFSATPTADGYVFKGSFKINRKDFGIGGTSTIADELEVNISVMARKS</sequence>
<evidence type="ECO:0000313" key="4">
    <source>
        <dbReference type="Proteomes" id="UP001589828"/>
    </source>
</evidence>
<feature type="chain" id="PRO_5046319579" evidence="1">
    <location>
        <begin position="26"/>
        <end position="184"/>
    </location>
</feature>
<accession>A0ABV6L9D6</accession>
<dbReference type="SMART" id="SM00867">
    <property type="entry name" value="YceI"/>
    <property type="match status" value="1"/>
</dbReference>
<gene>
    <name evidence="3" type="ORF">ACFFGT_17540</name>
</gene>
<keyword evidence="1" id="KW-0732">Signal</keyword>
<dbReference type="Proteomes" id="UP001589828">
    <property type="component" value="Unassembled WGS sequence"/>
</dbReference>
<protein>
    <submittedName>
        <fullName evidence="3">YceI family protein</fullName>
    </submittedName>
</protein>
<reference evidence="3 4" key="1">
    <citation type="submission" date="2024-09" db="EMBL/GenBank/DDBJ databases">
        <authorList>
            <person name="Sun Q."/>
            <person name="Mori K."/>
        </authorList>
    </citation>
    <scope>NUCLEOTIDE SEQUENCE [LARGE SCALE GENOMIC DNA]</scope>
    <source>
        <strain evidence="3 4">NCAIM B.02415</strain>
    </source>
</reference>
<dbReference type="InterPro" id="IPR007372">
    <property type="entry name" value="Lipid/polyisoprenoid-bd_YceI"/>
</dbReference>
<keyword evidence="4" id="KW-1185">Reference proteome</keyword>
<feature type="domain" description="Lipid/polyisoprenoid-binding YceI-like" evidence="2">
    <location>
        <begin position="26"/>
        <end position="182"/>
    </location>
</feature>
<evidence type="ECO:0000259" key="2">
    <source>
        <dbReference type="SMART" id="SM00867"/>
    </source>
</evidence>
<dbReference type="PANTHER" id="PTHR34406:SF1">
    <property type="entry name" value="PROTEIN YCEI"/>
    <property type="match status" value="1"/>
</dbReference>
<evidence type="ECO:0000256" key="1">
    <source>
        <dbReference type="SAM" id="SignalP"/>
    </source>
</evidence>
<evidence type="ECO:0000313" key="3">
    <source>
        <dbReference type="EMBL" id="MFC0516030.1"/>
    </source>
</evidence>
<dbReference type="Gene3D" id="2.40.128.110">
    <property type="entry name" value="Lipid/polyisoprenoid-binding, YceI-like"/>
    <property type="match status" value="1"/>
</dbReference>
<feature type="signal peptide" evidence="1">
    <location>
        <begin position="1"/>
        <end position="25"/>
    </location>
</feature>
<dbReference type="Pfam" id="PF04264">
    <property type="entry name" value="YceI"/>
    <property type="match status" value="1"/>
</dbReference>
<proteinExistence type="predicted"/>
<dbReference type="RefSeq" id="WP_377023831.1">
    <property type="nucleotide sequence ID" value="NZ_JBHLTS010000023.1"/>
</dbReference>
<dbReference type="InterPro" id="IPR036761">
    <property type="entry name" value="TTHA0802/YceI-like_sf"/>
</dbReference>
<name>A0ABV6L9D6_9SPHI</name>
<organism evidence="3 4">
    <name type="scientific">Mucilaginibacter angelicae</name>
    <dbReference type="NCBI Taxonomy" id="869718"/>
    <lineage>
        <taxon>Bacteria</taxon>
        <taxon>Pseudomonadati</taxon>
        <taxon>Bacteroidota</taxon>
        <taxon>Sphingobacteriia</taxon>
        <taxon>Sphingobacteriales</taxon>
        <taxon>Sphingobacteriaceae</taxon>
        <taxon>Mucilaginibacter</taxon>
    </lineage>
</organism>
<dbReference type="SUPFAM" id="SSF101874">
    <property type="entry name" value="YceI-like"/>
    <property type="match status" value="1"/>
</dbReference>